<evidence type="ECO:0000313" key="2">
    <source>
        <dbReference type="EMBL" id="MBJ7601459.1"/>
    </source>
</evidence>
<organism evidence="2 3">
    <name type="scientific">Candidatus Nephthysia bennettiae</name>
    <dbReference type="NCBI Taxonomy" id="3127016"/>
    <lineage>
        <taxon>Bacteria</taxon>
        <taxon>Bacillati</taxon>
        <taxon>Candidatus Dormiibacterota</taxon>
        <taxon>Candidatus Dormibacteria</taxon>
        <taxon>Candidatus Dormibacterales</taxon>
        <taxon>Candidatus Dormibacteraceae</taxon>
        <taxon>Candidatus Nephthysia</taxon>
    </lineage>
</organism>
<gene>
    <name evidence="2" type="ORF">JF922_25715</name>
</gene>
<proteinExistence type="predicted"/>
<dbReference type="EMBL" id="JAEKNR010000246">
    <property type="protein sequence ID" value="MBJ7601459.1"/>
    <property type="molecule type" value="Genomic_DNA"/>
</dbReference>
<evidence type="ECO:0000313" key="3">
    <source>
        <dbReference type="Proteomes" id="UP000612893"/>
    </source>
</evidence>
<keyword evidence="1" id="KW-0472">Membrane</keyword>
<accession>A0A934NC07</accession>
<sequence>MLEVVVGLLSSLLVLVGVAIIAGPALVRSWGLARRRLRPISVRQVSTPELHPTTLRALAATARLMPILKEHGFDRHAAALRMASRRLQVEEANGIRAMRDVLKHLRALRLNDADDQRIMQGLVAQLQKAVDDRAEQLELLPRG</sequence>
<dbReference type="AlphaFoldDB" id="A0A934NC07"/>
<protein>
    <submittedName>
        <fullName evidence="2">Uncharacterized protein</fullName>
    </submittedName>
</protein>
<comment type="caution">
    <text evidence="2">The sequence shown here is derived from an EMBL/GenBank/DDBJ whole genome shotgun (WGS) entry which is preliminary data.</text>
</comment>
<dbReference type="Proteomes" id="UP000612893">
    <property type="component" value="Unassembled WGS sequence"/>
</dbReference>
<reference evidence="2" key="1">
    <citation type="submission" date="2020-10" db="EMBL/GenBank/DDBJ databases">
        <title>Ca. Dormibacterota MAGs.</title>
        <authorList>
            <person name="Montgomery K."/>
        </authorList>
    </citation>
    <scope>NUCLEOTIDE SEQUENCE [LARGE SCALE GENOMIC DNA]</scope>
    <source>
        <strain evidence="2">SC8812_S17_10</strain>
    </source>
</reference>
<dbReference type="RefSeq" id="WP_338205698.1">
    <property type="nucleotide sequence ID" value="NZ_JAEKNR010000246.1"/>
</dbReference>
<keyword evidence="3" id="KW-1185">Reference proteome</keyword>
<evidence type="ECO:0000256" key="1">
    <source>
        <dbReference type="SAM" id="Phobius"/>
    </source>
</evidence>
<name>A0A934NC07_9BACT</name>
<keyword evidence="1" id="KW-1133">Transmembrane helix</keyword>
<keyword evidence="1" id="KW-0812">Transmembrane</keyword>
<feature type="transmembrane region" description="Helical" evidence="1">
    <location>
        <begin position="6"/>
        <end position="27"/>
    </location>
</feature>